<name>A0A6C0DHW4_9ZZZZ</name>
<accession>A0A6C0DHW4</accession>
<feature type="region of interest" description="Disordered" evidence="1">
    <location>
        <begin position="42"/>
        <end position="61"/>
    </location>
</feature>
<proteinExistence type="predicted"/>
<reference evidence="2" key="1">
    <citation type="journal article" date="2020" name="Nature">
        <title>Giant virus diversity and host interactions through global metagenomics.</title>
        <authorList>
            <person name="Schulz F."/>
            <person name="Roux S."/>
            <person name="Paez-Espino D."/>
            <person name="Jungbluth S."/>
            <person name="Walsh D.A."/>
            <person name="Denef V.J."/>
            <person name="McMahon K.D."/>
            <person name="Konstantinidis K.T."/>
            <person name="Eloe-Fadrosh E.A."/>
            <person name="Kyrpides N.C."/>
            <person name="Woyke T."/>
        </authorList>
    </citation>
    <scope>NUCLEOTIDE SEQUENCE</scope>
    <source>
        <strain evidence="2">GVMAG-M-3300023174-176</strain>
    </source>
</reference>
<feature type="compositionally biased region" description="Basic and acidic residues" evidence="1">
    <location>
        <begin position="50"/>
        <end position="61"/>
    </location>
</feature>
<protein>
    <recommendedName>
        <fullName evidence="3">HMG box domain-containing protein</fullName>
    </recommendedName>
</protein>
<organism evidence="2">
    <name type="scientific">viral metagenome</name>
    <dbReference type="NCBI Taxonomy" id="1070528"/>
    <lineage>
        <taxon>unclassified sequences</taxon>
        <taxon>metagenomes</taxon>
        <taxon>organismal metagenomes</taxon>
    </lineage>
</organism>
<evidence type="ECO:0000256" key="1">
    <source>
        <dbReference type="SAM" id="MobiDB-lite"/>
    </source>
</evidence>
<dbReference type="AlphaFoldDB" id="A0A6C0DHW4"/>
<evidence type="ECO:0008006" key="3">
    <source>
        <dbReference type="Google" id="ProtNLM"/>
    </source>
</evidence>
<sequence>MARKSMKTMKAKKGKKGTRKASPWNKFVKKVFEEGRKKNKDYSFSTALKEASRRKGEMKNM</sequence>
<evidence type="ECO:0000313" key="2">
    <source>
        <dbReference type="EMBL" id="QHT15834.1"/>
    </source>
</evidence>
<feature type="region of interest" description="Disordered" evidence="1">
    <location>
        <begin position="1"/>
        <end position="23"/>
    </location>
</feature>
<dbReference type="EMBL" id="MN739613">
    <property type="protein sequence ID" value="QHT15834.1"/>
    <property type="molecule type" value="Genomic_DNA"/>
</dbReference>
<feature type="compositionally biased region" description="Basic residues" evidence="1">
    <location>
        <begin position="1"/>
        <end position="19"/>
    </location>
</feature>